<reference evidence="2" key="1">
    <citation type="journal article" date="2020" name="bioRxiv">
        <title>Whole genome comparisons of ergot fungi reveals the divergence and evolution of species within the genus Claviceps are the result of varying mechanisms driving genome evolution and host range expansion.</title>
        <authorList>
            <person name="Wyka S.A."/>
            <person name="Mondo S.J."/>
            <person name="Liu M."/>
            <person name="Dettman J."/>
            <person name="Nalam V."/>
            <person name="Broders K.D."/>
        </authorList>
    </citation>
    <scope>NUCLEOTIDE SEQUENCE</scope>
    <source>
        <strain evidence="2">CCC 489</strain>
    </source>
</reference>
<dbReference type="InterPro" id="IPR021054">
    <property type="entry name" value="Cell_wall_mannoprotein_1"/>
</dbReference>
<dbReference type="Proteomes" id="UP000811619">
    <property type="component" value="Unassembled WGS sequence"/>
</dbReference>
<proteinExistence type="predicted"/>
<protein>
    <submittedName>
        <fullName evidence="2">Uncharacterized protein</fullName>
    </submittedName>
</protein>
<gene>
    <name evidence="2" type="ORF">E4U42_008085</name>
</gene>
<accession>A0A8K0NKW8</accession>
<evidence type="ECO:0000313" key="3">
    <source>
        <dbReference type="Proteomes" id="UP000811619"/>
    </source>
</evidence>
<sequence>MHARPKEASKQVDKSGTGEMPRGRDVGKRRSRPLDPTICASDAVSRPEDKVSEELSDFAVKGFEYLDLVGLRLRHRGPFSQASRGSEAPNAVIHVTSSLRFQPEIKSSKMVSFKNVFLLATAVVASVLTRDASKVLTELQVVNGDAVALTAAITVFKGSIPGGIAIRNSQAKLHKDLQTATTVAKSAGPADVADARRVLGYILTVLEPAIKVVLRIIRDKKAVFDKAGFGVLPLLKEVQTDTAALGLALLANTLSAVADDAKAVLLRIEADLAATIKLFS</sequence>
<feature type="compositionally biased region" description="Basic and acidic residues" evidence="1">
    <location>
        <begin position="1"/>
        <end position="13"/>
    </location>
</feature>
<evidence type="ECO:0000313" key="2">
    <source>
        <dbReference type="EMBL" id="KAG5928758.1"/>
    </source>
</evidence>
<dbReference type="PANTHER" id="PTHR38123">
    <property type="entry name" value="CELL WALL SERINE-THREONINE-RICH GALACTOMANNOPROTEIN MP1 (AFU_ORTHOLOGUE AFUA_4G03240)"/>
    <property type="match status" value="1"/>
</dbReference>
<dbReference type="Gene3D" id="1.20.1280.140">
    <property type="match status" value="1"/>
</dbReference>
<dbReference type="OrthoDB" id="4961012at2759"/>
<dbReference type="Pfam" id="PF12296">
    <property type="entry name" value="HsbA"/>
    <property type="match status" value="1"/>
</dbReference>
<name>A0A8K0NKW8_9HYPO</name>
<organism evidence="2 3">
    <name type="scientific">Claviceps africana</name>
    <dbReference type="NCBI Taxonomy" id="83212"/>
    <lineage>
        <taxon>Eukaryota</taxon>
        <taxon>Fungi</taxon>
        <taxon>Dikarya</taxon>
        <taxon>Ascomycota</taxon>
        <taxon>Pezizomycotina</taxon>
        <taxon>Sordariomycetes</taxon>
        <taxon>Hypocreomycetidae</taxon>
        <taxon>Hypocreales</taxon>
        <taxon>Clavicipitaceae</taxon>
        <taxon>Claviceps</taxon>
    </lineage>
</organism>
<keyword evidence="3" id="KW-1185">Reference proteome</keyword>
<dbReference type="GO" id="GO:0005576">
    <property type="term" value="C:extracellular region"/>
    <property type="evidence" value="ECO:0007669"/>
    <property type="project" value="TreeGrafter"/>
</dbReference>
<dbReference type="PANTHER" id="PTHR38123:SF1">
    <property type="entry name" value="HYDROPHOBIC SURFACE BINDING PROTEIN"/>
    <property type="match status" value="1"/>
</dbReference>
<feature type="region of interest" description="Disordered" evidence="1">
    <location>
        <begin position="1"/>
        <end position="46"/>
    </location>
</feature>
<comment type="caution">
    <text evidence="2">The sequence shown here is derived from an EMBL/GenBank/DDBJ whole genome shotgun (WGS) entry which is preliminary data.</text>
</comment>
<dbReference type="EMBL" id="SRPY01000099">
    <property type="protein sequence ID" value="KAG5928758.1"/>
    <property type="molecule type" value="Genomic_DNA"/>
</dbReference>
<evidence type="ECO:0000256" key="1">
    <source>
        <dbReference type="SAM" id="MobiDB-lite"/>
    </source>
</evidence>
<dbReference type="AlphaFoldDB" id="A0A8K0NKW8"/>